<evidence type="ECO:0000313" key="1">
    <source>
        <dbReference type="EMBL" id="MBW93386.1"/>
    </source>
</evidence>
<protein>
    <submittedName>
        <fullName evidence="1">Uncharacterized protein</fullName>
    </submittedName>
</protein>
<organism evidence="1">
    <name type="scientific">Rhizophora mucronata</name>
    <name type="common">Asiatic mangrove</name>
    <dbReference type="NCBI Taxonomy" id="61149"/>
    <lineage>
        <taxon>Eukaryota</taxon>
        <taxon>Viridiplantae</taxon>
        <taxon>Streptophyta</taxon>
        <taxon>Embryophyta</taxon>
        <taxon>Tracheophyta</taxon>
        <taxon>Spermatophyta</taxon>
        <taxon>Magnoliopsida</taxon>
        <taxon>eudicotyledons</taxon>
        <taxon>Gunneridae</taxon>
        <taxon>Pentapetalae</taxon>
        <taxon>rosids</taxon>
        <taxon>fabids</taxon>
        <taxon>Malpighiales</taxon>
        <taxon>Rhizophoraceae</taxon>
        <taxon>Rhizophora</taxon>
    </lineage>
</organism>
<reference evidence="1" key="1">
    <citation type="submission" date="2018-02" db="EMBL/GenBank/DDBJ databases">
        <title>Rhizophora mucronata_Transcriptome.</title>
        <authorList>
            <person name="Meera S.P."/>
            <person name="Sreeshan A."/>
            <person name="Augustine A."/>
        </authorList>
    </citation>
    <scope>NUCLEOTIDE SEQUENCE</scope>
    <source>
        <tissue evidence="1">Leaf</tissue>
    </source>
</reference>
<name>A0A2P2JIT4_RHIMU</name>
<sequence length="34" mass="4014">MRLVCDLSSPSCRIQTIMNDKYNSRKPKPDIKFK</sequence>
<accession>A0A2P2JIT4</accession>
<proteinExistence type="predicted"/>
<dbReference type="EMBL" id="GGEC01012903">
    <property type="protein sequence ID" value="MBW93386.1"/>
    <property type="molecule type" value="Transcribed_RNA"/>
</dbReference>
<dbReference type="AlphaFoldDB" id="A0A2P2JIT4"/>